<dbReference type="OrthoDB" id="1930451at2759"/>
<evidence type="ECO:0000313" key="3">
    <source>
        <dbReference type="EMBL" id="GMI95027.1"/>
    </source>
</evidence>
<proteinExistence type="predicted"/>
<feature type="compositionally biased region" description="Low complexity" evidence="1">
    <location>
        <begin position="28"/>
        <end position="49"/>
    </location>
</feature>
<dbReference type="AlphaFoldDB" id="A0A9W7M982"/>
<dbReference type="PANTHER" id="PTHR47873:SF1">
    <property type="entry name" value="ARM REPEAT SUPERFAMILY PROTEIN"/>
    <property type="match status" value="1"/>
</dbReference>
<feature type="region of interest" description="Disordered" evidence="1">
    <location>
        <begin position="28"/>
        <end position="125"/>
    </location>
</feature>
<organism evidence="3 4">
    <name type="scientific">Hibiscus trionum</name>
    <name type="common">Flower of an hour</name>
    <dbReference type="NCBI Taxonomy" id="183268"/>
    <lineage>
        <taxon>Eukaryota</taxon>
        <taxon>Viridiplantae</taxon>
        <taxon>Streptophyta</taxon>
        <taxon>Embryophyta</taxon>
        <taxon>Tracheophyta</taxon>
        <taxon>Spermatophyta</taxon>
        <taxon>Magnoliopsida</taxon>
        <taxon>eudicotyledons</taxon>
        <taxon>Gunneridae</taxon>
        <taxon>Pentapetalae</taxon>
        <taxon>rosids</taxon>
        <taxon>malvids</taxon>
        <taxon>Malvales</taxon>
        <taxon>Malvaceae</taxon>
        <taxon>Malvoideae</taxon>
        <taxon>Hibiscus</taxon>
    </lineage>
</organism>
<name>A0A9W7M982_HIBTR</name>
<dbReference type="Pfam" id="PF25598">
    <property type="entry name" value="ARM_PUB"/>
    <property type="match status" value="1"/>
</dbReference>
<dbReference type="Proteomes" id="UP001165190">
    <property type="component" value="Unassembled WGS sequence"/>
</dbReference>
<dbReference type="EMBL" id="BSYR01000026">
    <property type="protein sequence ID" value="GMI95027.1"/>
    <property type="molecule type" value="Genomic_DNA"/>
</dbReference>
<reference evidence="3" key="1">
    <citation type="submission" date="2023-05" db="EMBL/GenBank/DDBJ databases">
        <title>Genome and transcriptome analyses reveal genes involved in the formation of fine ridges on petal epidermal cells in Hibiscus trionum.</title>
        <authorList>
            <person name="Koshimizu S."/>
            <person name="Masuda S."/>
            <person name="Ishii T."/>
            <person name="Shirasu K."/>
            <person name="Hoshino A."/>
            <person name="Arita M."/>
        </authorList>
    </citation>
    <scope>NUCLEOTIDE SEQUENCE</scope>
    <source>
        <strain evidence="3">Hamamatsu line</strain>
    </source>
</reference>
<feature type="compositionally biased region" description="Pro residues" evidence="1">
    <location>
        <begin position="64"/>
        <end position="75"/>
    </location>
</feature>
<sequence length="352" mass="37127">MKTNHHHPKLKTQPRPLFSCGFFRNCTQSTLSPTTPHSPSLPLSSSQQPPASPPPSSVLTHPSTSPPPPPPPPPKNSLQQRPESSSSSSSSSASHSFTQWKFPIPTSPLHQKPPQATHFQPPPPLSSANLQELFHIAELQLSTGSLSEQLAALQLLERSLVPNPPSDPVCSPELMRGIVSNLKNKAGVKPATKILLALCLAEGNRHIAVEAGAVGAVVEVATELEGAAAERALAALELMCTVAEGAAELRAHALAVPVMVSVMGRLAGRGREYAISVISVIYGGGCGGDGNANREEQEDDMVPAPPEEVARAVALALQGECTARGRRKGGQLLKTLEEYGRLDLTQDGNEGF</sequence>
<accession>A0A9W7M982</accession>
<feature type="compositionally biased region" description="Low complexity" evidence="1">
    <location>
        <begin position="84"/>
        <end position="96"/>
    </location>
</feature>
<evidence type="ECO:0000259" key="2">
    <source>
        <dbReference type="Pfam" id="PF25598"/>
    </source>
</evidence>
<feature type="domain" description="U-box" evidence="2">
    <location>
        <begin position="172"/>
        <end position="337"/>
    </location>
</feature>
<keyword evidence="4" id="KW-1185">Reference proteome</keyword>
<evidence type="ECO:0000313" key="4">
    <source>
        <dbReference type="Proteomes" id="UP001165190"/>
    </source>
</evidence>
<gene>
    <name evidence="3" type="ORF">HRI_003172000</name>
</gene>
<protein>
    <recommendedName>
        <fullName evidence="2">U-box domain-containing protein</fullName>
    </recommendedName>
</protein>
<dbReference type="InterPro" id="IPR058678">
    <property type="entry name" value="ARM_PUB"/>
</dbReference>
<evidence type="ECO:0000256" key="1">
    <source>
        <dbReference type="SAM" id="MobiDB-lite"/>
    </source>
</evidence>
<dbReference type="PANTHER" id="PTHR47873">
    <property type="entry name" value="ARM REPEAT SUPERFAMILY PROTEIN"/>
    <property type="match status" value="1"/>
</dbReference>
<comment type="caution">
    <text evidence="3">The sequence shown here is derived from an EMBL/GenBank/DDBJ whole genome shotgun (WGS) entry which is preliminary data.</text>
</comment>